<keyword evidence="1" id="KW-1133">Transmembrane helix</keyword>
<dbReference type="EMBL" id="MCOG01000115">
    <property type="protein sequence ID" value="ORY43908.1"/>
    <property type="molecule type" value="Genomic_DNA"/>
</dbReference>
<feature type="transmembrane region" description="Helical" evidence="1">
    <location>
        <begin position="165"/>
        <end position="183"/>
    </location>
</feature>
<dbReference type="InterPro" id="IPR017850">
    <property type="entry name" value="Alkaline_phosphatase_core_sf"/>
</dbReference>
<accession>A0A1Y2CA44</accession>
<sequence length="727" mass="85272">MSEYVPIEVDIYPLMLNEKDDDNIKTKHDNYVKKHNKKIFVIFGVFYILWIVFYKRSLEGGKLEFIKRNLFKLSTLLIISFVFYSLCLWTIAFMKVRKRVKALLYIIMIISLVGAFHYDHGERFRFHGMYNFMVFCIFIVIFDTLSLIIYKWYTLVELNKFVKQICIFAFFISFISFFTLRHLESVWETGFLNKKIEDGENLCKVRRTIPWFDLLPVRQNIWTGSESCDRKEVFNAYFDSENENKFTIVDCPEDLPMSYAVLPETRTMNIKERKKTALRRSVNRRIDVSVFNYTEPVALPDVEAVLAKCGNHDKLVVRVAGRRVKPVKGPQPKDKLNILLIFIDAMSRPQFFRSLPKTQKKMEALHKSGKMHLNQFFRYGVVGFNTNPNSLGLFAGVRVTKGKSGLPIWEDYRNNGYVAGETNDQCEDWDSSYNHRAKVSYDHDLLAPFCLPEYHPRTGFPFGNFKGPYSILRRCLTGRYVHQYAVDYTKDFIKTYDGTNPWFFRTTFIEAHESTASVLKLIDGDLADLIGSLDDETLNRTAIFMVSDHGLHVGFRFLFSKQGFVEHKLPFLTTLIPERFLNDYPELRQNLDENEQKLISSFDIHATFKDLLNFDIKLEPHEKDNYGIKSMEISKVKVNKNAKRNNENPGRLDEWLEEKERLWKEDIDLQNNDFLSKRSQKQSKNSTVTIDAKEFKSVTIWGKSLLRKIENRKCEDVLIKKQDCVCN</sequence>
<feature type="transmembrane region" description="Helical" evidence="1">
    <location>
        <begin position="130"/>
        <end position="153"/>
    </location>
</feature>
<comment type="caution">
    <text evidence="2">The sequence shown here is derived from an EMBL/GenBank/DDBJ whole genome shotgun (WGS) entry which is preliminary data.</text>
</comment>
<evidence type="ECO:0000313" key="2">
    <source>
        <dbReference type="EMBL" id="ORY43908.1"/>
    </source>
</evidence>
<evidence type="ECO:0000256" key="1">
    <source>
        <dbReference type="SAM" id="Phobius"/>
    </source>
</evidence>
<dbReference type="PANTHER" id="PTHR10974">
    <property type="entry name" value="FI08016P-RELATED"/>
    <property type="match status" value="1"/>
</dbReference>
<dbReference type="STRING" id="1754190.A0A1Y2CA44"/>
<feature type="transmembrane region" description="Helical" evidence="1">
    <location>
        <begin position="39"/>
        <end position="58"/>
    </location>
</feature>
<gene>
    <name evidence="2" type="ORF">LY90DRAFT_671692</name>
</gene>
<dbReference type="InterPro" id="IPR004245">
    <property type="entry name" value="DUF229"/>
</dbReference>
<reference evidence="2 3" key="1">
    <citation type="submission" date="2016-08" db="EMBL/GenBank/DDBJ databases">
        <title>A Parts List for Fungal Cellulosomes Revealed by Comparative Genomics.</title>
        <authorList>
            <consortium name="DOE Joint Genome Institute"/>
            <person name="Haitjema C.H."/>
            <person name="Gilmore S.P."/>
            <person name="Henske J.K."/>
            <person name="Solomon K.V."/>
            <person name="De Groot R."/>
            <person name="Kuo A."/>
            <person name="Mondo S.J."/>
            <person name="Salamov A.A."/>
            <person name="Labutti K."/>
            <person name="Zhao Z."/>
            <person name="Chiniquy J."/>
            <person name="Barry K."/>
            <person name="Brewer H.M."/>
            <person name="Purvine S.O."/>
            <person name="Wright A.T."/>
            <person name="Boxma B."/>
            <person name="Van Alen T."/>
            <person name="Hackstein J.H."/>
            <person name="Baker S.E."/>
            <person name="Grigoriev I.V."/>
            <person name="O'Malley M.A."/>
        </authorList>
    </citation>
    <scope>NUCLEOTIDE SEQUENCE [LARGE SCALE GENOMIC DNA]</scope>
    <source>
        <strain evidence="2 3">G1</strain>
    </source>
</reference>
<dbReference type="GO" id="GO:0005615">
    <property type="term" value="C:extracellular space"/>
    <property type="evidence" value="ECO:0007669"/>
    <property type="project" value="TreeGrafter"/>
</dbReference>
<dbReference type="PANTHER" id="PTHR10974:SF1">
    <property type="entry name" value="FI08016P-RELATED"/>
    <property type="match status" value="1"/>
</dbReference>
<protein>
    <submittedName>
        <fullName evidence="2">DUF229-domain-containing protein</fullName>
    </submittedName>
</protein>
<evidence type="ECO:0000313" key="3">
    <source>
        <dbReference type="Proteomes" id="UP000193920"/>
    </source>
</evidence>
<dbReference type="Proteomes" id="UP000193920">
    <property type="component" value="Unassembled WGS sequence"/>
</dbReference>
<feature type="transmembrane region" description="Helical" evidence="1">
    <location>
        <begin position="70"/>
        <end position="90"/>
    </location>
</feature>
<keyword evidence="3" id="KW-1185">Reference proteome</keyword>
<dbReference type="Pfam" id="PF02995">
    <property type="entry name" value="DUF229"/>
    <property type="match status" value="1"/>
</dbReference>
<organism evidence="2 3">
    <name type="scientific">Neocallimastix californiae</name>
    <dbReference type="NCBI Taxonomy" id="1754190"/>
    <lineage>
        <taxon>Eukaryota</taxon>
        <taxon>Fungi</taxon>
        <taxon>Fungi incertae sedis</taxon>
        <taxon>Chytridiomycota</taxon>
        <taxon>Chytridiomycota incertae sedis</taxon>
        <taxon>Neocallimastigomycetes</taxon>
        <taxon>Neocallimastigales</taxon>
        <taxon>Neocallimastigaceae</taxon>
        <taxon>Neocallimastix</taxon>
    </lineage>
</organism>
<dbReference type="OrthoDB" id="413313at2759"/>
<name>A0A1Y2CA44_9FUNG</name>
<dbReference type="Gene3D" id="3.40.720.10">
    <property type="entry name" value="Alkaline Phosphatase, subunit A"/>
    <property type="match status" value="1"/>
</dbReference>
<dbReference type="AlphaFoldDB" id="A0A1Y2CA44"/>
<keyword evidence="1" id="KW-0812">Transmembrane</keyword>
<feature type="transmembrane region" description="Helical" evidence="1">
    <location>
        <begin position="102"/>
        <end position="118"/>
    </location>
</feature>
<dbReference type="SUPFAM" id="SSF53649">
    <property type="entry name" value="Alkaline phosphatase-like"/>
    <property type="match status" value="1"/>
</dbReference>
<keyword evidence="1" id="KW-0472">Membrane</keyword>
<proteinExistence type="predicted"/>